<gene>
    <name evidence="1" type="ORF">ADZ36_11375</name>
</gene>
<name>A0ACC4WCN7_STRFR</name>
<organism evidence="1 2">
    <name type="scientific">Streptomyces fradiae</name>
    <name type="common">Streptomyces roseoflavus</name>
    <dbReference type="NCBI Taxonomy" id="1906"/>
    <lineage>
        <taxon>Bacteria</taxon>
        <taxon>Bacillati</taxon>
        <taxon>Actinomycetota</taxon>
        <taxon>Actinomycetes</taxon>
        <taxon>Kitasatosporales</taxon>
        <taxon>Streptomycetaceae</taxon>
        <taxon>Streptomyces</taxon>
    </lineage>
</organism>
<reference evidence="1" key="1">
    <citation type="submission" date="2015-07" db="EMBL/GenBank/DDBJ databases">
        <title>Draft genome sequence of Streptomyces fradiae, a resistant strain to nitron-oligomycin.</title>
        <authorList>
            <person name="Vatlin A.A."/>
            <person name="Bekker O.B."/>
            <person name="Danilenko V.N."/>
        </authorList>
    </citation>
    <scope>NUCLEOTIDE SEQUENCE</scope>
    <source>
        <strain evidence="1">Olg1-1</strain>
    </source>
</reference>
<keyword evidence="2" id="KW-1185">Reference proteome</keyword>
<dbReference type="Proteomes" id="UP000037185">
    <property type="component" value="Unassembled WGS sequence"/>
</dbReference>
<sequence>MVGAGLAGLTAAARLSRAGLEVTVLEAAPRIGGRMATEEADGFRLDRPGRLLDPSLPALASAPELADLVLRPLSPGLLVHSGGRVHRYAEPRSARGTRAAARALAGAARAPRTLRAPRAPRAARANALDQARLAGYLSRLAGTPAERLLARPELPAAAFPGSRGLPPRTIDGYLRPLLTALLNDPELTTSGRCADLALRGYARGRLSLVEGGTAALTGLLAATLPPGTVRTGVRALSAATSSVITDTQGEIGCRAVVVATGARAAAGLLPGLRLPGFHPVTVLHHAAPEPPAQEPVPLLDADRTGPVAHTLVVSAADPRRSPCGRALITSTVLGPAAGEPPALLDKSARAQLGELYGTPAEDWELVAVRHDPEAVPAMPAPHDHQRPVRLLHGLYVCGDHRDTSTAQGAYGSGCRAAAAVLRDFGLRPGSAAEPVASAA</sequence>
<dbReference type="EMBL" id="LGSP01000017">
    <property type="protein sequence ID" value="KNE82351.1"/>
    <property type="molecule type" value="Genomic_DNA"/>
</dbReference>
<proteinExistence type="predicted"/>
<comment type="caution">
    <text evidence="1">The sequence shown here is derived from an EMBL/GenBank/DDBJ whole genome shotgun (WGS) entry which is preliminary data.</text>
</comment>
<accession>A0ACC4WCN7</accession>
<protein>
    <submittedName>
        <fullName evidence="1">Oxidoreductase</fullName>
    </submittedName>
</protein>
<evidence type="ECO:0000313" key="2">
    <source>
        <dbReference type="Proteomes" id="UP000037185"/>
    </source>
</evidence>
<evidence type="ECO:0000313" key="1">
    <source>
        <dbReference type="EMBL" id="KNE82351.1"/>
    </source>
</evidence>